<dbReference type="EMBL" id="FN648542">
    <property type="protein sequence ID" value="CBJ26580.1"/>
    <property type="molecule type" value="Genomic_DNA"/>
</dbReference>
<evidence type="ECO:0000256" key="2">
    <source>
        <dbReference type="ARBA" id="ARBA00022692"/>
    </source>
</evidence>
<dbReference type="AlphaFoldDB" id="D7FYT8"/>
<comment type="subcellular location">
    <subcellularLocation>
        <location evidence="1">Membrane</location>
        <topology evidence="1">Multi-pass membrane protein</topology>
    </subcellularLocation>
</comment>
<sequence>MRAIFIGLGEAAMSVFHPILLGFAGILLYSSYTLLSESEGDGDEDLSDNKLIAFASSSLDATESYDGDKFFTMVDGVRRATPLLLVLVCVELSDIVFAVDSIPAVFAVTKDPFIVYTSNIWAILNLRSLFTLLASAVEDLVYLRPAVAVVLGFVGCKIGGDFFGYDVSTELSLGIITGVLAAGVAASLILPGDKTDPT</sequence>
<accession>D7FYT8</accession>
<dbReference type="OrthoDB" id="417520at2759"/>
<keyword evidence="7" id="KW-1185">Reference proteome</keyword>
<feature type="transmembrane region" description="Helical" evidence="5">
    <location>
        <begin position="140"/>
        <end position="159"/>
    </location>
</feature>
<dbReference type="EMBL" id="FN649758">
    <property type="protein sequence ID" value="CBJ26580.1"/>
    <property type="molecule type" value="Genomic_DNA"/>
</dbReference>
<organism evidence="6 7">
    <name type="scientific">Ectocarpus siliculosus</name>
    <name type="common">Brown alga</name>
    <name type="synonym">Conferva siliculosa</name>
    <dbReference type="NCBI Taxonomy" id="2880"/>
    <lineage>
        <taxon>Eukaryota</taxon>
        <taxon>Sar</taxon>
        <taxon>Stramenopiles</taxon>
        <taxon>Ochrophyta</taxon>
        <taxon>PX clade</taxon>
        <taxon>Phaeophyceae</taxon>
        <taxon>Ectocarpales</taxon>
        <taxon>Ectocarpaceae</taxon>
        <taxon>Ectocarpus</taxon>
    </lineage>
</organism>
<dbReference type="InParanoid" id="D7FYT8"/>
<dbReference type="PANTHER" id="PTHR30238">
    <property type="entry name" value="MEMBRANE BOUND PREDICTED REDOX MODULATOR"/>
    <property type="match status" value="1"/>
</dbReference>
<evidence type="ECO:0000256" key="1">
    <source>
        <dbReference type="ARBA" id="ARBA00004141"/>
    </source>
</evidence>
<feature type="transmembrane region" description="Helical" evidence="5">
    <location>
        <begin position="12"/>
        <end position="32"/>
    </location>
</feature>
<dbReference type="GO" id="GO:0016020">
    <property type="term" value="C:membrane"/>
    <property type="evidence" value="ECO:0007669"/>
    <property type="project" value="UniProtKB-SubCell"/>
</dbReference>
<evidence type="ECO:0000256" key="3">
    <source>
        <dbReference type="ARBA" id="ARBA00022989"/>
    </source>
</evidence>
<keyword evidence="2 5" id="KW-0812">Transmembrane</keyword>
<gene>
    <name evidence="6" type="ORF">Esi_0035_0054</name>
</gene>
<evidence type="ECO:0000313" key="6">
    <source>
        <dbReference type="EMBL" id="CBJ26580.1"/>
    </source>
</evidence>
<evidence type="ECO:0000313" key="7">
    <source>
        <dbReference type="Proteomes" id="UP000002630"/>
    </source>
</evidence>
<name>D7FYT8_ECTSI</name>
<evidence type="ECO:0000256" key="5">
    <source>
        <dbReference type="SAM" id="Phobius"/>
    </source>
</evidence>
<dbReference type="Proteomes" id="UP000002630">
    <property type="component" value="Linkage Group LG33"/>
</dbReference>
<evidence type="ECO:0000256" key="4">
    <source>
        <dbReference type="ARBA" id="ARBA00023136"/>
    </source>
</evidence>
<feature type="transmembrane region" description="Helical" evidence="5">
    <location>
        <begin position="171"/>
        <end position="190"/>
    </location>
</feature>
<dbReference type="Pfam" id="PF03741">
    <property type="entry name" value="TerC"/>
    <property type="match status" value="1"/>
</dbReference>
<protein>
    <submittedName>
        <fullName evidence="6">Uncharacterized protein</fullName>
    </submittedName>
</protein>
<keyword evidence="4 5" id="KW-0472">Membrane</keyword>
<dbReference type="InterPro" id="IPR005496">
    <property type="entry name" value="Integral_membrane_TerC"/>
</dbReference>
<dbReference type="PANTHER" id="PTHR30238:SF0">
    <property type="entry name" value="THYLAKOID MEMBRANE PROTEIN TERC, CHLOROPLASTIC"/>
    <property type="match status" value="1"/>
</dbReference>
<reference evidence="6 7" key="1">
    <citation type="journal article" date="2010" name="Nature">
        <title>The Ectocarpus genome and the independent evolution of multicellularity in brown algae.</title>
        <authorList>
            <person name="Cock J.M."/>
            <person name="Sterck L."/>
            <person name="Rouze P."/>
            <person name="Scornet D."/>
            <person name="Allen A.E."/>
            <person name="Amoutzias G."/>
            <person name="Anthouard V."/>
            <person name="Artiguenave F."/>
            <person name="Aury J.M."/>
            <person name="Badger J.H."/>
            <person name="Beszteri B."/>
            <person name="Billiau K."/>
            <person name="Bonnet E."/>
            <person name="Bothwell J.H."/>
            <person name="Bowler C."/>
            <person name="Boyen C."/>
            <person name="Brownlee C."/>
            <person name="Carrano C.J."/>
            <person name="Charrier B."/>
            <person name="Cho G.Y."/>
            <person name="Coelho S.M."/>
            <person name="Collen J."/>
            <person name="Corre E."/>
            <person name="Da Silva C."/>
            <person name="Delage L."/>
            <person name="Delaroque N."/>
            <person name="Dittami S.M."/>
            <person name="Doulbeau S."/>
            <person name="Elias M."/>
            <person name="Farnham G."/>
            <person name="Gachon C.M."/>
            <person name="Gschloessl B."/>
            <person name="Heesch S."/>
            <person name="Jabbari K."/>
            <person name="Jubin C."/>
            <person name="Kawai H."/>
            <person name="Kimura K."/>
            <person name="Kloareg B."/>
            <person name="Kupper F.C."/>
            <person name="Lang D."/>
            <person name="Le Bail A."/>
            <person name="Leblanc C."/>
            <person name="Lerouge P."/>
            <person name="Lohr M."/>
            <person name="Lopez P.J."/>
            <person name="Martens C."/>
            <person name="Maumus F."/>
            <person name="Michel G."/>
            <person name="Miranda-Saavedra D."/>
            <person name="Morales J."/>
            <person name="Moreau H."/>
            <person name="Motomura T."/>
            <person name="Nagasato C."/>
            <person name="Napoli C.A."/>
            <person name="Nelson D.R."/>
            <person name="Nyvall-Collen P."/>
            <person name="Peters A.F."/>
            <person name="Pommier C."/>
            <person name="Potin P."/>
            <person name="Poulain J."/>
            <person name="Quesneville H."/>
            <person name="Read B."/>
            <person name="Rensing S.A."/>
            <person name="Ritter A."/>
            <person name="Rousvoal S."/>
            <person name="Samanta M."/>
            <person name="Samson G."/>
            <person name="Schroeder D.C."/>
            <person name="Segurens B."/>
            <person name="Strittmatter M."/>
            <person name="Tonon T."/>
            <person name="Tregear J.W."/>
            <person name="Valentin K."/>
            <person name="von Dassow P."/>
            <person name="Yamagishi T."/>
            <person name="Van de Peer Y."/>
            <person name="Wincker P."/>
        </authorList>
    </citation>
    <scope>NUCLEOTIDE SEQUENCE [LARGE SCALE GENOMIC DNA]</scope>
    <source>
        <strain evidence="7">Ec32 / CCAP1310/4</strain>
    </source>
</reference>
<feature type="transmembrane region" description="Helical" evidence="5">
    <location>
        <begin position="113"/>
        <end position="134"/>
    </location>
</feature>
<keyword evidence="3 5" id="KW-1133">Transmembrane helix</keyword>
<dbReference type="OMA" id="WVTENGM"/>
<dbReference type="STRING" id="2880.D7FYT8"/>
<dbReference type="eggNOG" id="ENOG502QQNF">
    <property type="taxonomic scope" value="Eukaryota"/>
</dbReference>
<proteinExistence type="predicted"/>